<feature type="domain" description="HTH cro/C1-type" evidence="5">
    <location>
        <begin position="11"/>
        <end position="60"/>
    </location>
</feature>
<dbReference type="PANTHER" id="PTHR30146:SF109">
    <property type="entry name" value="HTH-TYPE TRANSCRIPTIONAL REGULATOR GALS"/>
    <property type="match status" value="1"/>
</dbReference>
<feature type="domain" description="HTH lacI-type" evidence="4">
    <location>
        <begin position="12"/>
        <end position="67"/>
    </location>
</feature>
<comment type="caution">
    <text evidence="6">The sequence shown here is derived from an EMBL/GenBank/DDBJ whole genome shotgun (WGS) entry which is preliminary data.</text>
</comment>
<dbReference type="SUPFAM" id="SSF53822">
    <property type="entry name" value="Periplasmic binding protein-like I"/>
    <property type="match status" value="1"/>
</dbReference>
<gene>
    <name evidence="6" type="ORF">GCM10007047_28790</name>
</gene>
<evidence type="ECO:0000256" key="1">
    <source>
        <dbReference type="ARBA" id="ARBA00023015"/>
    </source>
</evidence>
<evidence type="ECO:0000313" key="7">
    <source>
        <dbReference type="Proteomes" id="UP000642829"/>
    </source>
</evidence>
<dbReference type="Gene3D" id="3.40.50.2300">
    <property type="match status" value="2"/>
</dbReference>
<keyword evidence="2" id="KW-0238">DNA-binding</keyword>
<proteinExistence type="predicted"/>
<evidence type="ECO:0000259" key="5">
    <source>
        <dbReference type="PROSITE" id="PS50943"/>
    </source>
</evidence>
<dbReference type="InterPro" id="IPR010982">
    <property type="entry name" value="Lambda_DNA-bd_dom_sf"/>
</dbReference>
<organism evidence="6 7">
    <name type="scientific">Cerasicoccus arenae</name>
    <dbReference type="NCBI Taxonomy" id="424488"/>
    <lineage>
        <taxon>Bacteria</taxon>
        <taxon>Pseudomonadati</taxon>
        <taxon>Verrucomicrobiota</taxon>
        <taxon>Opitutia</taxon>
        <taxon>Puniceicoccales</taxon>
        <taxon>Cerasicoccaceae</taxon>
        <taxon>Cerasicoccus</taxon>
    </lineage>
</organism>
<evidence type="ECO:0000256" key="3">
    <source>
        <dbReference type="ARBA" id="ARBA00023163"/>
    </source>
</evidence>
<dbReference type="PROSITE" id="PS50943">
    <property type="entry name" value="HTH_CROC1"/>
    <property type="match status" value="1"/>
</dbReference>
<dbReference type="PROSITE" id="PS50932">
    <property type="entry name" value="HTH_LACI_2"/>
    <property type="match status" value="1"/>
</dbReference>
<dbReference type="Pfam" id="PF00356">
    <property type="entry name" value="LacI"/>
    <property type="match status" value="1"/>
</dbReference>
<dbReference type="EMBL" id="BMXG01000022">
    <property type="protein sequence ID" value="GHC09735.1"/>
    <property type="molecule type" value="Genomic_DNA"/>
</dbReference>
<evidence type="ECO:0000259" key="4">
    <source>
        <dbReference type="PROSITE" id="PS50932"/>
    </source>
</evidence>
<dbReference type="InterPro" id="IPR001387">
    <property type="entry name" value="Cro/C1-type_HTH"/>
</dbReference>
<dbReference type="SUPFAM" id="SSF47413">
    <property type="entry name" value="lambda repressor-like DNA-binding domains"/>
    <property type="match status" value="1"/>
</dbReference>
<dbReference type="GO" id="GO:0000976">
    <property type="term" value="F:transcription cis-regulatory region binding"/>
    <property type="evidence" value="ECO:0007669"/>
    <property type="project" value="TreeGrafter"/>
</dbReference>
<accession>A0A8J3GDX2</accession>
<dbReference type="CDD" id="cd01392">
    <property type="entry name" value="HTH_LacI"/>
    <property type="match status" value="1"/>
</dbReference>
<keyword evidence="3" id="KW-0804">Transcription</keyword>
<reference evidence="6" key="1">
    <citation type="journal article" date="2014" name="Int. J. Syst. Evol. Microbiol.">
        <title>Complete genome sequence of Corynebacterium casei LMG S-19264T (=DSM 44701T), isolated from a smear-ripened cheese.</title>
        <authorList>
            <consortium name="US DOE Joint Genome Institute (JGI-PGF)"/>
            <person name="Walter F."/>
            <person name="Albersmeier A."/>
            <person name="Kalinowski J."/>
            <person name="Ruckert C."/>
        </authorList>
    </citation>
    <scope>NUCLEOTIDE SEQUENCE</scope>
    <source>
        <strain evidence="6">KCTC 12870</strain>
    </source>
</reference>
<dbReference type="Proteomes" id="UP000642829">
    <property type="component" value="Unassembled WGS sequence"/>
</dbReference>
<dbReference type="GO" id="GO:0003700">
    <property type="term" value="F:DNA-binding transcription factor activity"/>
    <property type="evidence" value="ECO:0007669"/>
    <property type="project" value="TreeGrafter"/>
</dbReference>
<evidence type="ECO:0000256" key="2">
    <source>
        <dbReference type="ARBA" id="ARBA00023125"/>
    </source>
</evidence>
<reference evidence="6" key="2">
    <citation type="submission" date="2020-09" db="EMBL/GenBank/DDBJ databases">
        <authorList>
            <person name="Sun Q."/>
            <person name="Kim S."/>
        </authorList>
    </citation>
    <scope>NUCLEOTIDE SEQUENCE</scope>
    <source>
        <strain evidence="6">KCTC 12870</strain>
    </source>
</reference>
<dbReference type="SMART" id="SM00354">
    <property type="entry name" value="HTH_LACI"/>
    <property type="match status" value="1"/>
</dbReference>
<protein>
    <submittedName>
        <fullName evidence="6">LacI family transcriptional regulator</fullName>
    </submittedName>
</protein>
<dbReference type="PROSITE" id="PS00356">
    <property type="entry name" value="HTH_LACI_1"/>
    <property type="match status" value="1"/>
</dbReference>
<sequence length="357" mass="39371">MVPLMGRPSTGITVRELARLAGVSRQTVSDALRGTGRVAAATQKRIRELAEEFRYAPDPLISAGLAQIRRKSPQRTKAVLGYVETGSTPDLTGIHESYRRLYQGAQERAENLGYLLERFSIADPNIKPKGLQKILFARGIRGLVILYIDDWNKDPAPLPLDLNQFAAATIGARLRTPALHFAMADEFANTQLCIQYLTDLGYQRIGLALPSPLDRLIENRISHAYYGWQQSKSAGVRLPVFDNRVTQFESTANAYRSWIDRWKPDAIMSFPQGRLNRHLGLRFPEQAGFVHLDRNPSNSGIAGIDQKHEATGAAAVDIVARLLALGEIGPPSTAHGTLIEGRWVAGATVEEQGRASK</sequence>
<dbReference type="Gene3D" id="1.10.260.40">
    <property type="entry name" value="lambda repressor-like DNA-binding domains"/>
    <property type="match status" value="1"/>
</dbReference>
<name>A0A8J3GDX2_9BACT</name>
<dbReference type="PANTHER" id="PTHR30146">
    <property type="entry name" value="LACI-RELATED TRANSCRIPTIONAL REPRESSOR"/>
    <property type="match status" value="1"/>
</dbReference>
<evidence type="ECO:0000313" key="6">
    <source>
        <dbReference type="EMBL" id="GHC09735.1"/>
    </source>
</evidence>
<keyword evidence="1" id="KW-0805">Transcription regulation</keyword>
<dbReference type="InterPro" id="IPR028082">
    <property type="entry name" value="Peripla_BP_I"/>
</dbReference>
<dbReference type="AlphaFoldDB" id="A0A8J3GDX2"/>
<dbReference type="InterPro" id="IPR000843">
    <property type="entry name" value="HTH_LacI"/>
</dbReference>
<keyword evidence="7" id="KW-1185">Reference proteome</keyword>